<proteinExistence type="predicted"/>
<accession>A0A4Y2DC17</accession>
<keyword evidence="2" id="KW-1185">Reference proteome</keyword>
<sequence length="115" mass="13130">MSSRWCGADNLRQLYGFRYHARHLTKVQNFEVRPEISFMLHENLGERGGLVAMTRLLSRRVLISKSYFTEDPPCMGLFYFKSYIVAKRPPNGVVRKFGEGVPAHVSSSLSDFGSK</sequence>
<name>A0A4Y2DC17_ARAVE</name>
<organism evidence="1 2">
    <name type="scientific">Araneus ventricosus</name>
    <name type="common">Orbweaver spider</name>
    <name type="synonym">Epeira ventricosa</name>
    <dbReference type="NCBI Taxonomy" id="182803"/>
    <lineage>
        <taxon>Eukaryota</taxon>
        <taxon>Metazoa</taxon>
        <taxon>Ecdysozoa</taxon>
        <taxon>Arthropoda</taxon>
        <taxon>Chelicerata</taxon>
        <taxon>Arachnida</taxon>
        <taxon>Araneae</taxon>
        <taxon>Araneomorphae</taxon>
        <taxon>Entelegynae</taxon>
        <taxon>Araneoidea</taxon>
        <taxon>Araneidae</taxon>
        <taxon>Araneus</taxon>
    </lineage>
</organism>
<dbReference type="AlphaFoldDB" id="A0A4Y2DC17"/>
<dbReference type="EMBL" id="BGPR01089169">
    <property type="protein sequence ID" value="GBM14260.1"/>
    <property type="molecule type" value="Genomic_DNA"/>
</dbReference>
<gene>
    <name evidence="1" type="ORF">AVEN_267395_1</name>
</gene>
<evidence type="ECO:0000313" key="2">
    <source>
        <dbReference type="Proteomes" id="UP000499080"/>
    </source>
</evidence>
<evidence type="ECO:0000313" key="1">
    <source>
        <dbReference type="EMBL" id="GBM14260.1"/>
    </source>
</evidence>
<protein>
    <submittedName>
        <fullName evidence="1">Uncharacterized protein</fullName>
    </submittedName>
</protein>
<dbReference type="Proteomes" id="UP000499080">
    <property type="component" value="Unassembled WGS sequence"/>
</dbReference>
<reference evidence="1 2" key="1">
    <citation type="journal article" date="2019" name="Sci. Rep.">
        <title>Orb-weaving spider Araneus ventricosus genome elucidates the spidroin gene catalogue.</title>
        <authorList>
            <person name="Kono N."/>
            <person name="Nakamura H."/>
            <person name="Ohtoshi R."/>
            <person name="Moran D.A.P."/>
            <person name="Shinohara A."/>
            <person name="Yoshida Y."/>
            <person name="Fujiwara M."/>
            <person name="Mori M."/>
            <person name="Tomita M."/>
            <person name="Arakawa K."/>
        </authorList>
    </citation>
    <scope>NUCLEOTIDE SEQUENCE [LARGE SCALE GENOMIC DNA]</scope>
</reference>
<comment type="caution">
    <text evidence="1">The sequence shown here is derived from an EMBL/GenBank/DDBJ whole genome shotgun (WGS) entry which is preliminary data.</text>
</comment>